<protein>
    <submittedName>
        <fullName evidence="1">Uncharacterized protein</fullName>
    </submittedName>
</protein>
<accession>A0A9Q3DQH7</accession>
<evidence type="ECO:0000313" key="1">
    <source>
        <dbReference type="EMBL" id="MBW0505818.1"/>
    </source>
</evidence>
<reference evidence="1" key="1">
    <citation type="submission" date="2021-03" db="EMBL/GenBank/DDBJ databases">
        <title>Draft genome sequence of rust myrtle Austropuccinia psidii MF-1, a brazilian biotype.</title>
        <authorList>
            <person name="Quecine M.C."/>
            <person name="Pachon D.M.R."/>
            <person name="Bonatelli M.L."/>
            <person name="Correr F.H."/>
            <person name="Franceschini L.M."/>
            <person name="Leite T.F."/>
            <person name="Margarido G.R.A."/>
            <person name="Almeida C.A."/>
            <person name="Ferrarezi J.A."/>
            <person name="Labate C.A."/>
        </authorList>
    </citation>
    <scope>NUCLEOTIDE SEQUENCE</scope>
    <source>
        <strain evidence="1">MF-1</strain>
    </source>
</reference>
<organism evidence="1 2">
    <name type="scientific">Austropuccinia psidii MF-1</name>
    <dbReference type="NCBI Taxonomy" id="1389203"/>
    <lineage>
        <taxon>Eukaryota</taxon>
        <taxon>Fungi</taxon>
        <taxon>Dikarya</taxon>
        <taxon>Basidiomycota</taxon>
        <taxon>Pucciniomycotina</taxon>
        <taxon>Pucciniomycetes</taxon>
        <taxon>Pucciniales</taxon>
        <taxon>Sphaerophragmiaceae</taxon>
        <taxon>Austropuccinia</taxon>
    </lineage>
</organism>
<gene>
    <name evidence="1" type="ORF">O181_045533</name>
</gene>
<proteinExistence type="predicted"/>
<dbReference type="AlphaFoldDB" id="A0A9Q3DQH7"/>
<comment type="caution">
    <text evidence="1">The sequence shown here is derived from an EMBL/GenBank/DDBJ whole genome shotgun (WGS) entry which is preliminary data.</text>
</comment>
<sequence>MKTPNGHMLRWKLFIQEYRGNMTMVHRYGTINKDVDGLIRWSLANTSDKPALVPQEEHHIEGICVTDIGTKFLNQVKESYRMHKKCHILCQILMKYCKYPSLSSKPDEAWKEAYD</sequence>
<keyword evidence="2" id="KW-1185">Reference proteome</keyword>
<dbReference type="OrthoDB" id="10030726at2759"/>
<dbReference type="EMBL" id="AVOT02018712">
    <property type="protein sequence ID" value="MBW0505818.1"/>
    <property type="molecule type" value="Genomic_DNA"/>
</dbReference>
<evidence type="ECO:0000313" key="2">
    <source>
        <dbReference type="Proteomes" id="UP000765509"/>
    </source>
</evidence>
<dbReference type="Proteomes" id="UP000765509">
    <property type="component" value="Unassembled WGS sequence"/>
</dbReference>
<name>A0A9Q3DQH7_9BASI</name>